<dbReference type="AlphaFoldDB" id="A0A658R5K7"/>
<reference evidence="2 3" key="1">
    <citation type="submission" date="2016-01" db="EMBL/GenBank/DDBJ databases">
        <authorList>
            <person name="Peeters C."/>
        </authorList>
    </citation>
    <scope>NUCLEOTIDE SEQUENCE [LARGE SCALE GENOMIC DNA]</scope>
    <source>
        <strain evidence="2">LMG 29315</strain>
    </source>
</reference>
<comment type="caution">
    <text evidence="2">The sequence shown here is derived from an EMBL/GenBank/DDBJ whole genome shotgun (WGS) entry which is preliminary data.</text>
</comment>
<gene>
    <name evidence="2" type="ORF">AWB72_05643</name>
</gene>
<accession>A0A658R5K7</accession>
<dbReference type="InterPro" id="IPR024467">
    <property type="entry name" value="Xre/MbcA/ParS-like_toxin-bd"/>
</dbReference>
<dbReference type="RefSeq" id="WP_244285789.1">
    <property type="nucleotide sequence ID" value="NZ_FCNV02000033.1"/>
</dbReference>
<sequence length="233" mass="24421">MSTDGKMAPPVTDAVQLSRVRTEELLTRVGAGLPPDVRRELAVGLEAILVDAINQFSSHRPDTNDFLSIAEAATQLFVSRPHISKLLEQGKLELHHESGSDRFITKASVLDYRAALDAAADAYQASAAARFLTIIGVPEATAEKKAAAGELVSGAGGQAAIGMIKLLGIAQGIAADSTAPGANDFDSARWLGEWIERPQPALGGRKPSELIDTPAGVDVVARLLGSLESGAYQ</sequence>
<proteinExistence type="predicted"/>
<evidence type="ECO:0000313" key="2">
    <source>
        <dbReference type="EMBL" id="SAL52828.1"/>
    </source>
</evidence>
<organism evidence="2 3">
    <name type="scientific">Caballeronia concitans</name>
    <dbReference type="NCBI Taxonomy" id="1777133"/>
    <lineage>
        <taxon>Bacteria</taxon>
        <taxon>Pseudomonadati</taxon>
        <taxon>Pseudomonadota</taxon>
        <taxon>Betaproteobacteria</taxon>
        <taxon>Burkholderiales</taxon>
        <taxon>Burkholderiaceae</taxon>
        <taxon>Caballeronia</taxon>
    </lineage>
</organism>
<evidence type="ECO:0000259" key="1">
    <source>
        <dbReference type="Pfam" id="PF09722"/>
    </source>
</evidence>
<dbReference type="Pfam" id="PF09722">
    <property type="entry name" value="Xre_MbcA_ParS_C"/>
    <property type="match status" value="1"/>
</dbReference>
<keyword evidence="3" id="KW-1185">Reference proteome</keyword>
<evidence type="ECO:0000313" key="3">
    <source>
        <dbReference type="Proteomes" id="UP000198263"/>
    </source>
</evidence>
<feature type="domain" description="Antitoxin Xre/MbcA/ParS-like toxin-binding" evidence="1">
    <location>
        <begin position="185"/>
        <end position="230"/>
    </location>
</feature>
<name>A0A658R5K7_9BURK</name>
<dbReference type="EMBL" id="FCNV02000033">
    <property type="protein sequence ID" value="SAL52828.1"/>
    <property type="molecule type" value="Genomic_DNA"/>
</dbReference>
<protein>
    <recommendedName>
        <fullName evidence="1">Antitoxin Xre/MbcA/ParS-like toxin-binding domain-containing protein</fullName>
    </recommendedName>
</protein>
<dbReference type="Proteomes" id="UP000198263">
    <property type="component" value="Unassembled WGS sequence"/>
</dbReference>